<evidence type="ECO:0000256" key="3">
    <source>
        <dbReference type="ARBA" id="ARBA00010190"/>
    </source>
</evidence>
<dbReference type="Gene3D" id="3.30.200.20">
    <property type="entry name" value="Phosphorylase Kinase, domain 1"/>
    <property type="match status" value="1"/>
</dbReference>
<keyword evidence="10" id="KW-0658">Purine biosynthesis</keyword>
<dbReference type="AlphaFoldDB" id="A0A4U0Y1K8"/>
<feature type="region of interest" description="Disordered" evidence="14">
    <location>
        <begin position="360"/>
        <end position="399"/>
    </location>
</feature>
<evidence type="ECO:0000256" key="9">
    <source>
        <dbReference type="ARBA" id="ARBA00022741"/>
    </source>
</evidence>
<comment type="caution">
    <text evidence="16">The sequence shown here is derived from an EMBL/GenBank/DDBJ whole genome shotgun (WGS) entry which is preliminary data.</text>
</comment>
<evidence type="ECO:0000256" key="8">
    <source>
        <dbReference type="ARBA" id="ARBA00022598"/>
    </source>
</evidence>
<organism evidence="16 17">
    <name type="scientific">Cryomyces minteri</name>
    <dbReference type="NCBI Taxonomy" id="331657"/>
    <lineage>
        <taxon>Eukaryota</taxon>
        <taxon>Fungi</taxon>
        <taxon>Dikarya</taxon>
        <taxon>Ascomycota</taxon>
        <taxon>Pezizomycotina</taxon>
        <taxon>Dothideomycetes</taxon>
        <taxon>Dothideomycetes incertae sedis</taxon>
        <taxon>Cryomyces</taxon>
    </lineage>
</organism>
<keyword evidence="11" id="KW-0067">ATP-binding</keyword>
<dbReference type="UniPathway" id="UPA00074">
    <property type="reaction ID" value="UER00131"/>
</dbReference>
<dbReference type="GO" id="GO:0004639">
    <property type="term" value="F:phosphoribosylaminoimidazolesuccinocarboxamide synthase activity"/>
    <property type="evidence" value="ECO:0007669"/>
    <property type="project" value="UniProtKB-EC"/>
</dbReference>
<dbReference type="EC" id="6.3.2.6" evidence="5"/>
<dbReference type="GO" id="GO:0005737">
    <property type="term" value="C:cytoplasm"/>
    <property type="evidence" value="ECO:0007669"/>
    <property type="project" value="TreeGrafter"/>
</dbReference>
<comment type="pathway">
    <text evidence="2">Purine metabolism; IMP biosynthesis via de novo pathway; 5-amino-1-(5-phospho-D-ribosyl)imidazole-4-carboxamide from 5-amino-1-(5-phospho-D-ribosyl)imidazole-4-carboxylate: step 1/2.</text>
</comment>
<evidence type="ECO:0000256" key="11">
    <source>
        <dbReference type="ARBA" id="ARBA00022840"/>
    </source>
</evidence>
<keyword evidence="12" id="KW-0539">Nucleus</keyword>
<dbReference type="PROSITE" id="PS01058">
    <property type="entry name" value="SAICAR_SYNTHETASE_2"/>
    <property type="match status" value="1"/>
</dbReference>
<keyword evidence="8" id="KW-0436">Ligase</keyword>
<dbReference type="NCBIfam" id="TIGR00081">
    <property type="entry name" value="purC"/>
    <property type="match status" value="1"/>
</dbReference>
<evidence type="ECO:0000256" key="2">
    <source>
        <dbReference type="ARBA" id="ARBA00004672"/>
    </source>
</evidence>
<name>A0A4U0Y1K8_9PEZI</name>
<evidence type="ECO:0000256" key="13">
    <source>
        <dbReference type="ARBA" id="ARBA00030409"/>
    </source>
</evidence>
<dbReference type="GO" id="GO:0005524">
    <property type="term" value="F:ATP binding"/>
    <property type="evidence" value="ECO:0007669"/>
    <property type="project" value="UniProtKB-KW"/>
</dbReference>
<dbReference type="GO" id="GO:0000462">
    <property type="term" value="P:maturation of SSU-rRNA from tricistronic rRNA transcript (SSU-rRNA, 5.8S rRNA, LSU-rRNA)"/>
    <property type="evidence" value="ECO:0007669"/>
    <property type="project" value="InterPro"/>
</dbReference>
<feature type="domain" description="SAICAR synthetase/ADE2 N-terminal" evidence="15">
    <location>
        <begin position="20"/>
        <end position="291"/>
    </location>
</feature>
<dbReference type="InterPro" id="IPR001636">
    <property type="entry name" value="SAICAR_synth"/>
</dbReference>
<dbReference type="Pfam" id="PF01259">
    <property type="entry name" value="SAICAR_synt"/>
    <property type="match status" value="1"/>
</dbReference>
<feature type="region of interest" description="Disordered" evidence="14">
    <location>
        <begin position="516"/>
        <end position="584"/>
    </location>
</feature>
<dbReference type="NCBIfam" id="NF010568">
    <property type="entry name" value="PRK13961.1"/>
    <property type="match status" value="1"/>
</dbReference>
<dbReference type="InterPro" id="IPR028160">
    <property type="entry name" value="Slx9-like"/>
</dbReference>
<evidence type="ECO:0000259" key="15">
    <source>
        <dbReference type="Pfam" id="PF01259"/>
    </source>
</evidence>
<gene>
    <name evidence="16" type="ORF">B0A49_00665</name>
</gene>
<proteinExistence type="inferred from homology"/>
<reference evidence="16 17" key="1">
    <citation type="submission" date="2017-03" db="EMBL/GenBank/DDBJ databases">
        <title>Genomes of endolithic fungi from Antarctica.</title>
        <authorList>
            <person name="Coleine C."/>
            <person name="Masonjones S."/>
            <person name="Stajich J.E."/>
        </authorList>
    </citation>
    <scope>NUCLEOTIDE SEQUENCE [LARGE SCALE GENOMIC DNA]</scope>
    <source>
        <strain evidence="16 17">CCFEE 5187</strain>
    </source>
</reference>
<dbReference type="FunFam" id="3.30.470.20:FF:000015">
    <property type="entry name" value="Phosphoribosylaminoimidazole-succinocarboxamide synthase"/>
    <property type="match status" value="1"/>
</dbReference>
<dbReference type="Pfam" id="PF15341">
    <property type="entry name" value="SLX9"/>
    <property type="match status" value="1"/>
</dbReference>
<dbReference type="CDD" id="cd01414">
    <property type="entry name" value="SAICAR_synt_Sc"/>
    <property type="match status" value="1"/>
</dbReference>
<evidence type="ECO:0000256" key="5">
    <source>
        <dbReference type="ARBA" id="ARBA00012217"/>
    </source>
</evidence>
<dbReference type="InterPro" id="IPR018236">
    <property type="entry name" value="SAICAR_synthetase_CS"/>
</dbReference>
<comment type="similarity">
    <text evidence="4">Belongs to the SLX9 family.</text>
</comment>
<evidence type="ECO:0000256" key="14">
    <source>
        <dbReference type="SAM" id="MobiDB-lite"/>
    </source>
</evidence>
<evidence type="ECO:0000256" key="10">
    <source>
        <dbReference type="ARBA" id="ARBA00022755"/>
    </source>
</evidence>
<keyword evidence="9" id="KW-0547">Nucleotide-binding</keyword>
<dbReference type="InterPro" id="IPR028923">
    <property type="entry name" value="SAICAR_synt/ADE2_N"/>
</dbReference>
<evidence type="ECO:0000256" key="1">
    <source>
        <dbReference type="ARBA" id="ARBA00004604"/>
    </source>
</evidence>
<comment type="subcellular location">
    <subcellularLocation>
        <location evidence="1">Nucleus</location>
        <location evidence="1">Nucleolus</location>
    </subcellularLocation>
</comment>
<dbReference type="OrthoDB" id="9991235at2759"/>
<accession>A0A4U0Y1K8</accession>
<dbReference type="PANTHER" id="PTHR43700">
    <property type="entry name" value="PHOSPHORIBOSYLAMINOIMIDAZOLE-SUCCINOCARBOXAMIDE SYNTHASE"/>
    <property type="match status" value="1"/>
</dbReference>
<dbReference type="SUPFAM" id="SSF56104">
    <property type="entry name" value="SAICAR synthase-like"/>
    <property type="match status" value="1"/>
</dbReference>
<dbReference type="PROSITE" id="PS01057">
    <property type="entry name" value="SAICAR_SYNTHETASE_1"/>
    <property type="match status" value="1"/>
</dbReference>
<dbReference type="GO" id="GO:0030688">
    <property type="term" value="C:preribosome, small subunit precursor"/>
    <property type="evidence" value="ECO:0007669"/>
    <property type="project" value="InterPro"/>
</dbReference>
<dbReference type="Proteomes" id="UP000308768">
    <property type="component" value="Unassembled WGS sequence"/>
</dbReference>
<sequence>MASSQAPIVQVDLEDRLEHVATGKVRDLYAIDDQTLLFVASDRISAYDIILSNGIPQKGALLTLLSAHWFRFLSSAIPSLRTHFKTLELPASLRQSPELVVRLQHRSMQVRRFPPDHIFPIEAIVRGYITGSGWKEYSEKGTVHGIEMPEGLRESERLQQAVYTPSTKAELGGKDENIHPDQARQILQERYGKDRGARYAQRVAELALEIYSRARDYAVERGIIIADTKFEFGLDAEADEVVLVDEVLTPDSSRFWPAETYEVGRSQDSVDKQYLRDWLTSNGLKGKDGVEMPPEVVEKTAAKYREVFEKLVGKKWEEALASSAYEDEAEVQELLAMDTGLSSVLFTGAMAPIVPKPRVGRHTGARIAKSPRDATAHPRSTYLPSSTSDSAFAPSKKDKRTIRHSAFLNRIEKAPIKLNKRRRPSKKLVANLESLVDALPGLDDANGDEWEGVEDEGEDGDVSVARRVAGPDGMVKIKQKSLRSRPGAMKRKEQMEKIERERFDKNLAQMVYRGAGASGSQGVSDAGVSHMSSSTAATGTKSASQPGQEAGSEQKRAPLTSHRWAALRGFISQTMEQKPEFRKS</sequence>
<evidence type="ECO:0000313" key="17">
    <source>
        <dbReference type="Proteomes" id="UP000308768"/>
    </source>
</evidence>
<dbReference type="Gene3D" id="3.30.470.20">
    <property type="entry name" value="ATP-grasp fold, B domain"/>
    <property type="match status" value="1"/>
</dbReference>
<evidence type="ECO:0000313" key="16">
    <source>
        <dbReference type="EMBL" id="TKA81425.1"/>
    </source>
</evidence>
<dbReference type="HAMAP" id="MF_00137">
    <property type="entry name" value="SAICAR_synth"/>
    <property type="match status" value="1"/>
</dbReference>
<dbReference type="STRING" id="331657.A0A4U0Y1K8"/>
<evidence type="ECO:0000256" key="4">
    <source>
        <dbReference type="ARBA" id="ARBA00011022"/>
    </source>
</evidence>
<dbReference type="PANTHER" id="PTHR43700:SF1">
    <property type="entry name" value="PHOSPHORIBOSYLAMINOIMIDAZOLE-SUCCINOCARBOXAMIDE SYNTHASE"/>
    <property type="match status" value="1"/>
</dbReference>
<keyword evidence="17" id="KW-1185">Reference proteome</keyword>
<dbReference type="GO" id="GO:0006189">
    <property type="term" value="P:'de novo' IMP biosynthetic process"/>
    <property type="evidence" value="ECO:0007669"/>
    <property type="project" value="UniProtKB-UniPathway"/>
</dbReference>
<dbReference type="EMBL" id="NAJN01000025">
    <property type="protein sequence ID" value="TKA81425.1"/>
    <property type="molecule type" value="Genomic_DNA"/>
</dbReference>
<evidence type="ECO:0000256" key="7">
    <source>
        <dbReference type="ARBA" id="ARBA00021321"/>
    </source>
</evidence>
<evidence type="ECO:0000256" key="6">
    <source>
        <dbReference type="ARBA" id="ARBA00016460"/>
    </source>
</evidence>
<feature type="compositionally biased region" description="Low complexity" evidence="14">
    <location>
        <begin position="532"/>
        <end position="544"/>
    </location>
</feature>
<dbReference type="GO" id="GO:0005730">
    <property type="term" value="C:nucleolus"/>
    <property type="evidence" value="ECO:0007669"/>
    <property type="project" value="UniProtKB-SubCell"/>
</dbReference>
<comment type="similarity">
    <text evidence="3">Belongs to the SAICAR synthetase family.</text>
</comment>
<protein>
    <recommendedName>
        <fullName evidence="6">Phosphoribosylaminoimidazole-succinocarboxamide synthase</fullName>
        <ecNumber evidence="5">6.3.2.6</ecNumber>
    </recommendedName>
    <alternativeName>
        <fullName evidence="7">Ribosome biogenesis protein SLX9</fullName>
    </alternativeName>
    <alternativeName>
        <fullName evidence="13">SAICAR synthetase</fullName>
    </alternativeName>
</protein>
<evidence type="ECO:0000256" key="12">
    <source>
        <dbReference type="ARBA" id="ARBA00023242"/>
    </source>
</evidence>
<dbReference type="GO" id="GO:0030686">
    <property type="term" value="C:90S preribosome"/>
    <property type="evidence" value="ECO:0007669"/>
    <property type="project" value="InterPro"/>
</dbReference>